<evidence type="ECO:0000313" key="3">
    <source>
        <dbReference type="Proteomes" id="UP000235672"/>
    </source>
</evidence>
<protein>
    <submittedName>
        <fullName evidence="2">Uncharacterized protein</fullName>
    </submittedName>
</protein>
<keyword evidence="3" id="KW-1185">Reference proteome</keyword>
<proteinExistence type="predicted"/>
<name>A0A2J6PGR0_9HELO</name>
<feature type="compositionally biased region" description="Polar residues" evidence="1">
    <location>
        <begin position="1"/>
        <end position="15"/>
    </location>
</feature>
<dbReference type="EMBL" id="KZ613535">
    <property type="protein sequence ID" value="PMD13149.1"/>
    <property type="molecule type" value="Genomic_DNA"/>
</dbReference>
<evidence type="ECO:0000256" key="1">
    <source>
        <dbReference type="SAM" id="MobiDB-lite"/>
    </source>
</evidence>
<sequence length="159" mass="17602">MLPSVGNSVGANGATSHKHTNSKFSTRVYAVLPRKIDLTSNIPFYAKKAMQRMLSKIREPDHWPLHQDLTSIQQALSYQPGHPALPITVTPSTQTPRNKNARNEDTRNNPSRGAMSKMGQLVVKQTEKQGIIGIWMMLTALFGTRTPRNEDPGTTPIGE</sequence>
<gene>
    <name evidence="2" type="ORF">NA56DRAFT_712325</name>
</gene>
<reference evidence="2 3" key="1">
    <citation type="submission" date="2016-05" db="EMBL/GenBank/DDBJ databases">
        <title>A degradative enzymes factory behind the ericoid mycorrhizal symbiosis.</title>
        <authorList>
            <consortium name="DOE Joint Genome Institute"/>
            <person name="Martino E."/>
            <person name="Morin E."/>
            <person name="Grelet G."/>
            <person name="Kuo A."/>
            <person name="Kohler A."/>
            <person name="Daghino S."/>
            <person name="Barry K."/>
            <person name="Choi C."/>
            <person name="Cichocki N."/>
            <person name="Clum A."/>
            <person name="Copeland A."/>
            <person name="Hainaut M."/>
            <person name="Haridas S."/>
            <person name="Labutti K."/>
            <person name="Lindquist E."/>
            <person name="Lipzen A."/>
            <person name="Khouja H.-R."/>
            <person name="Murat C."/>
            <person name="Ohm R."/>
            <person name="Olson A."/>
            <person name="Spatafora J."/>
            <person name="Veneault-Fourrey C."/>
            <person name="Henrissat B."/>
            <person name="Grigoriev I."/>
            <person name="Martin F."/>
            <person name="Perotto S."/>
        </authorList>
    </citation>
    <scope>NUCLEOTIDE SEQUENCE [LARGE SCALE GENOMIC DNA]</scope>
    <source>
        <strain evidence="2 3">UAMH 7357</strain>
    </source>
</reference>
<dbReference type="AlphaFoldDB" id="A0A2J6PGR0"/>
<evidence type="ECO:0000313" key="2">
    <source>
        <dbReference type="EMBL" id="PMD13149.1"/>
    </source>
</evidence>
<dbReference type="Proteomes" id="UP000235672">
    <property type="component" value="Unassembled WGS sequence"/>
</dbReference>
<accession>A0A2J6PGR0</accession>
<organism evidence="2 3">
    <name type="scientific">Hyaloscypha hepaticicola</name>
    <dbReference type="NCBI Taxonomy" id="2082293"/>
    <lineage>
        <taxon>Eukaryota</taxon>
        <taxon>Fungi</taxon>
        <taxon>Dikarya</taxon>
        <taxon>Ascomycota</taxon>
        <taxon>Pezizomycotina</taxon>
        <taxon>Leotiomycetes</taxon>
        <taxon>Helotiales</taxon>
        <taxon>Hyaloscyphaceae</taxon>
        <taxon>Hyaloscypha</taxon>
    </lineage>
</organism>
<feature type="region of interest" description="Disordered" evidence="1">
    <location>
        <begin position="1"/>
        <end position="21"/>
    </location>
</feature>
<feature type="compositionally biased region" description="Polar residues" evidence="1">
    <location>
        <begin position="89"/>
        <end position="98"/>
    </location>
</feature>
<feature type="region of interest" description="Disordered" evidence="1">
    <location>
        <begin position="86"/>
        <end position="118"/>
    </location>
</feature>